<dbReference type="Gene3D" id="1.25.40.10">
    <property type="entry name" value="Tetratricopeptide repeat domain"/>
    <property type="match status" value="2"/>
</dbReference>
<dbReference type="PANTHER" id="PTHR45984:SF1">
    <property type="entry name" value="SPAG1 AXONEMAL DYNEIN ASSEMBLY FACTOR"/>
    <property type="match status" value="1"/>
</dbReference>
<evidence type="ECO:0000256" key="3">
    <source>
        <dbReference type="ARBA" id="ARBA00022737"/>
    </source>
</evidence>
<dbReference type="InterPro" id="IPR011990">
    <property type="entry name" value="TPR-like_helical_dom_sf"/>
</dbReference>
<feature type="compositionally biased region" description="Low complexity" evidence="5">
    <location>
        <begin position="376"/>
        <end position="390"/>
    </location>
</feature>
<accession>A0A0M0JTS9</accession>
<dbReference type="OrthoDB" id="199930at2759"/>
<dbReference type="GO" id="GO:0005829">
    <property type="term" value="C:cytosol"/>
    <property type="evidence" value="ECO:0007669"/>
    <property type="project" value="TreeGrafter"/>
</dbReference>
<gene>
    <name evidence="7" type="ORF">Ctob_004543</name>
</gene>
<dbReference type="SMART" id="SM00028">
    <property type="entry name" value="TPR"/>
    <property type="match status" value="2"/>
</dbReference>
<proteinExistence type="predicted"/>
<dbReference type="GO" id="GO:0005739">
    <property type="term" value="C:mitochondrion"/>
    <property type="evidence" value="ECO:0007669"/>
    <property type="project" value="TreeGrafter"/>
</dbReference>
<dbReference type="InterPro" id="IPR019734">
    <property type="entry name" value="TPR_rpt"/>
</dbReference>
<evidence type="ECO:0000256" key="4">
    <source>
        <dbReference type="ARBA" id="ARBA00022803"/>
    </source>
</evidence>
<organism evidence="7 8">
    <name type="scientific">Chrysochromulina tobinii</name>
    <dbReference type="NCBI Taxonomy" id="1460289"/>
    <lineage>
        <taxon>Eukaryota</taxon>
        <taxon>Haptista</taxon>
        <taxon>Haptophyta</taxon>
        <taxon>Prymnesiophyceae</taxon>
        <taxon>Prymnesiales</taxon>
        <taxon>Chrysochromulinaceae</taxon>
        <taxon>Chrysochromulina</taxon>
    </lineage>
</organism>
<keyword evidence="8" id="KW-1185">Reference proteome</keyword>
<feature type="region of interest" description="Disordered" evidence="5">
    <location>
        <begin position="332"/>
        <end position="361"/>
    </location>
</feature>
<dbReference type="InterPro" id="IPR051982">
    <property type="entry name" value="CiliaryAsmbly_MitoImport"/>
</dbReference>
<feature type="domain" description="RNA-polymerase II-associated protein 3-like C-terminal" evidence="6">
    <location>
        <begin position="605"/>
        <end position="704"/>
    </location>
</feature>
<comment type="subcellular location">
    <subcellularLocation>
        <location evidence="1">Cytoplasm</location>
    </subcellularLocation>
</comment>
<dbReference type="SUPFAM" id="SSF48452">
    <property type="entry name" value="TPR-like"/>
    <property type="match status" value="1"/>
</dbReference>
<dbReference type="GO" id="GO:0031072">
    <property type="term" value="F:heat shock protein binding"/>
    <property type="evidence" value="ECO:0007669"/>
    <property type="project" value="TreeGrafter"/>
</dbReference>
<dbReference type="GO" id="GO:0006626">
    <property type="term" value="P:protein targeting to mitochondrion"/>
    <property type="evidence" value="ECO:0007669"/>
    <property type="project" value="TreeGrafter"/>
</dbReference>
<protein>
    <recommendedName>
        <fullName evidence="6">RNA-polymerase II-associated protein 3-like C-terminal domain-containing protein</fullName>
    </recommendedName>
</protein>
<dbReference type="AlphaFoldDB" id="A0A0M0JTS9"/>
<dbReference type="Proteomes" id="UP000037460">
    <property type="component" value="Unassembled WGS sequence"/>
</dbReference>
<keyword evidence="3" id="KW-0677">Repeat</keyword>
<evidence type="ECO:0000313" key="7">
    <source>
        <dbReference type="EMBL" id="KOO29757.1"/>
    </source>
</evidence>
<dbReference type="InterPro" id="IPR025986">
    <property type="entry name" value="RPAP3-like_C"/>
</dbReference>
<dbReference type="Pfam" id="PF13877">
    <property type="entry name" value="RPAP3_C"/>
    <property type="match status" value="1"/>
</dbReference>
<evidence type="ECO:0000259" key="6">
    <source>
        <dbReference type="Pfam" id="PF13877"/>
    </source>
</evidence>
<dbReference type="PANTHER" id="PTHR45984">
    <property type="entry name" value="RNA (RNA) POLYMERASE II ASSOCIATED PROTEIN HOMOLOG"/>
    <property type="match status" value="1"/>
</dbReference>
<sequence>MADALEQKFEKLIKEMVAGMPDVESAEQLKQGLRRHWEKPPLEELELISRRTYNLREARLLLFFPEPVDMLAYVAFINGGGKGTPSNHPQNKLRKPFLAMLYMHHARSWRLMREFIREGGLIALAMGLEDDSPPLRAQYVDTFMQLTSCELHDWFHEPVLEPAVHKRFVDLASPGTRFVQALAANLGEKSPFPGGSYFCLQILAFWLSLVRYFYCEQKVLRLGAGLMSILEEWATTPGLPEEELELAAKLRDDFGRFPTVEVMSGQFVIGAAGTGTGMSPEEMLAKFEAQAADTSRALAGAECGAGTPPVPAAAELDEPQIAELLEVEGAPAATPAEVSPPAAAGNSASQEDEDDGAVSGPLDESLILSVGESAHGDAPAPGQPDAARAAALKKEGNDAFGRGAWAEALRAYSQALEAAAPAEVHLIFSNRTAAALKLASAVRSGAAPALPADAYYASSRSTSEYLRTLRAQSEAAQVTADGAAAALIARALEDARRCVRMHPEYIKGHYRLGLALLEANQPAEAVAALEAGLGRAPQNDELRAALRNARVAQETSRRGALKTAKEMAAKEAPAFAVATVAAVATKVADAAAASAAAAASYAPLPSSAQAFEREWKALVAAGSLAAQQAWLARLPSAHYAPLFKESLTEATLLSLLNALETALMGSSGAAEVEAACSTATQVLEGLASTRRFGMLLMFLDAKQKAVVKTVFGQLAKLGTPASAALKEAWEQK</sequence>
<comment type="caution">
    <text evidence="7">The sequence shown here is derived from an EMBL/GenBank/DDBJ whole genome shotgun (WGS) entry which is preliminary data.</text>
</comment>
<name>A0A0M0JTS9_9EUKA</name>
<keyword evidence="4" id="KW-0802">TPR repeat</keyword>
<keyword evidence="2" id="KW-0963">Cytoplasm</keyword>
<evidence type="ECO:0000256" key="1">
    <source>
        <dbReference type="ARBA" id="ARBA00004496"/>
    </source>
</evidence>
<evidence type="ECO:0000313" key="8">
    <source>
        <dbReference type="Proteomes" id="UP000037460"/>
    </source>
</evidence>
<evidence type="ECO:0000256" key="2">
    <source>
        <dbReference type="ARBA" id="ARBA00022490"/>
    </source>
</evidence>
<feature type="region of interest" description="Disordered" evidence="5">
    <location>
        <begin position="373"/>
        <end position="393"/>
    </location>
</feature>
<evidence type="ECO:0000256" key="5">
    <source>
        <dbReference type="SAM" id="MobiDB-lite"/>
    </source>
</evidence>
<reference evidence="8" key="1">
    <citation type="journal article" date="2015" name="PLoS Genet.">
        <title>Genome Sequence and Transcriptome Analyses of Chrysochromulina tobin: Metabolic Tools for Enhanced Algal Fitness in the Prominent Order Prymnesiales (Haptophyceae).</title>
        <authorList>
            <person name="Hovde B.T."/>
            <person name="Deodato C.R."/>
            <person name="Hunsperger H.M."/>
            <person name="Ryken S.A."/>
            <person name="Yost W."/>
            <person name="Jha R.K."/>
            <person name="Patterson J."/>
            <person name="Monnat R.J. Jr."/>
            <person name="Barlow S.B."/>
            <person name="Starkenburg S.R."/>
            <person name="Cattolico R.A."/>
        </authorList>
    </citation>
    <scope>NUCLEOTIDE SEQUENCE</scope>
    <source>
        <strain evidence="8">CCMP291</strain>
    </source>
</reference>
<dbReference type="EMBL" id="JWZX01002366">
    <property type="protein sequence ID" value="KOO29757.1"/>
    <property type="molecule type" value="Genomic_DNA"/>
</dbReference>